<evidence type="ECO:0000256" key="2">
    <source>
        <dbReference type="ARBA" id="ARBA00022679"/>
    </source>
</evidence>
<keyword evidence="3" id="KW-0949">S-adenosyl-L-methionine</keyword>
<dbReference type="InterPro" id="IPR029063">
    <property type="entry name" value="SAM-dependent_MTases_sf"/>
</dbReference>
<evidence type="ECO:0000259" key="4">
    <source>
        <dbReference type="Pfam" id="PF00891"/>
    </source>
</evidence>
<reference evidence="5 6" key="1">
    <citation type="journal article" date="2025" name="Microbiol. Resour. Announc.">
        <title>Draft genome sequences for Neonectria magnoliae and Neonectria punicea, canker pathogens of Liriodendron tulipifera and Acer saccharum in West Virginia.</title>
        <authorList>
            <person name="Petronek H.M."/>
            <person name="Kasson M.T."/>
            <person name="Metheny A.M."/>
            <person name="Stauder C.M."/>
            <person name="Lovett B."/>
            <person name="Lynch S.C."/>
            <person name="Garnas J.R."/>
            <person name="Kasson L.R."/>
            <person name="Stajich J.E."/>
        </authorList>
    </citation>
    <scope>NUCLEOTIDE SEQUENCE [LARGE SCALE GENOMIC DNA]</scope>
    <source>
        <strain evidence="5 6">NRRL 64653</strain>
    </source>
</reference>
<dbReference type="PANTHER" id="PTHR43712:SF17">
    <property type="entry name" value="O-METHYLTRANSFERASE"/>
    <property type="match status" value="1"/>
</dbReference>
<accession>A0ABR1GLR7</accession>
<dbReference type="Pfam" id="PF00891">
    <property type="entry name" value="Methyltransf_2"/>
    <property type="match status" value="1"/>
</dbReference>
<gene>
    <name evidence="5" type="ORF">QQX98_011459</name>
</gene>
<evidence type="ECO:0000256" key="3">
    <source>
        <dbReference type="ARBA" id="ARBA00022691"/>
    </source>
</evidence>
<dbReference type="PANTHER" id="PTHR43712">
    <property type="entry name" value="PUTATIVE (AFU_ORTHOLOGUE AFUA_4G14580)-RELATED"/>
    <property type="match status" value="1"/>
</dbReference>
<evidence type="ECO:0000313" key="5">
    <source>
        <dbReference type="EMBL" id="KAK7402779.1"/>
    </source>
</evidence>
<sequence>MFAYGTKMNTFEWQRSLGYDRHFNHHMAGYRQGRVPWMTPGFYPVQERLIEGGDTRPSAPFLVDIGGNMGHDLVEFHQYHPHAPGKLILQDLPAIIESIQELDPAITPMSYNFHTKQPVKGARAYYIHSCLHDWPDSVCESILSRIYEAMKPGYSRLLINENVMPAKGTYWEKSSVDIVMMTLFSSRERSEADWYHLLERVAGFKIVKIWHGGKGVESLIECERE</sequence>
<proteinExistence type="predicted"/>
<organism evidence="5 6">
    <name type="scientific">Neonectria punicea</name>
    <dbReference type="NCBI Taxonomy" id="979145"/>
    <lineage>
        <taxon>Eukaryota</taxon>
        <taxon>Fungi</taxon>
        <taxon>Dikarya</taxon>
        <taxon>Ascomycota</taxon>
        <taxon>Pezizomycotina</taxon>
        <taxon>Sordariomycetes</taxon>
        <taxon>Hypocreomycetidae</taxon>
        <taxon>Hypocreales</taxon>
        <taxon>Nectriaceae</taxon>
        <taxon>Neonectria</taxon>
    </lineage>
</organism>
<name>A0ABR1GLR7_9HYPO</name>
<keyword evidence="6" id="KW-1185">Reference proteome</keyword>
<dbReference type="Proteomes" id="UP001498476">
    <property type="component" value="Unassembled WGS sequence"/>
</dbReference>
<dbReference type="EMBL" id="JAZAVJ010000282">
    <property type="protein sequence ID" value="KAK7402779.1"/>
    <property type="molecule type" value="Genomic_DNA"/>
</dbReference>
<dbReference type="InterPro" id="IPR016461">
    <property type="entry name" value="COMT-like"/>
</dbReference>
<keyword evidence="2" id="KW-0808">Transferase</keyword>
<dbReference type="Gene3D" id="3.40.50.150">
    <property type="entry name" value="Vaccinia Virus protein VP39"/>
    <property type="match status" value="1"/>
</dbReference>
<dbReference type="InterPro" id="IPR001077">
    <property type="entry name" value="COMT_C"/>
</dbReference>
<dbReference type="PROSITE" id="PS51683">
    <property type="entry name" value="SAM_OMT_II"/>
    <property type="match status" value="1"/>
</dbReference>
<dbReference type="SUPFAM" id="SSF53335">
    <property type="entry name" value="S-adenosyl-L-methionine-dependent methyltransferases"/>
    <property type="match status" value="1"/>
</dbReference>
<evidence type="ECO:0000256" key="1">
    <source>
        <dbReference type="ARBA" id="ARBA00022603"/>
    </source>
</evidence>
<evidence type="ECO:0000313" key="6">
    <source>
        <dbReference type="Proteomes" id="UP001498476"/>
    </source>
</evidence>
<feature type="domain" description="O-methyltransferase C-terminal" evidence="4">
    <location>
        <begin position="60"/>
        <end position="204"/>
    </location>
</feature>
<protein>
    <recommendedName>
        <fullName evidence="4">O-methyltransferase C-terminal domain-containing protein</fullName>
    </recommendedName>
</protein>
<comment type="caution">
    <text evidence="5">The sequence shown here is derived from an EMBL/GenBank/DDBJ whole genome shotgun (WGS) entry which is preliminary data.</text>
</comment>
<keyword evidence="1" id="KW-0489">Methyltransferase</keyword>